<dbReference type="Pfam" id="PF20250">
    <property type="entry name" value="FapA_N"/>
    <property type="match status" value="1"/>
</dbReference>
<evidence type="ECO:0000313" key="4">
    <source>
        <dbReference type="Proteomes" id="UP000650466"/>
    </source>
</evidence>
<feature type="coiled-coil region" evidence="1">
    <location>
        <begin position="342"/>
        <end position="369"/>
    </location>
</feature>
<dbReference type="PANTHER" id="PTHR38032">
    <property type="entry name" value="POLYMERASE-RELATED"/>
    <property type="match status" value="1"/>
</dbReference>
<dbReference type="InterPro" id="IPR046866">
    <property type="entry name" value="FapA_N"/>
</dbReference>
<evidence type="ECO:0000256" key="1">
    <source>
        <dbReference type="SAM" id="Coils"/>
    </source>
</evidence>
<keyword evidence="4" id="KW-1185">Reference proteome</keyword>
<dbReference type="Pfam" id="PF03961">
    <property type="entry name" value="FapA"/>
    <property type="match status" value="1"/>
</dbReference>
<proteinExistence type="predicted"/>
<reference evidence="3" key="1">
    <citation type="submission" date="2020-09" db="EMBL/GenBank/DDBJ databases">
        <title>Draft Genome Sequence of Paenibacillus sp. WST5.</title>
        <authorList>
            <person name="Bao Z."/>
        </authorList>
    </citation>
    <scope>NUCLEOTIDE SEQUENCE</scope>
    <source>
        <strain evidence="3">WST5</strain>
    </source>
</reference>
<dbReference type="EMBL" id="JACVVD010000003">
    <property type="protein sequence ID" value="MBD0380331.1"/>
    <property type="molecule type" value="Genomic_DNA"/>
</dbReference>
<evidence type="ECO:0000313" key="3">
    <source>
        <dbReference type="EMBL" id="MBD0380331.1"/>
    </source>
</evidence>
<dbReference type="PANTHER" id="PTHR38032:SF1">
    <property type="entry name" value="RNA-BINDING PROTEIN KHPB N-TERMINAL DOMAIN-CONTAINING PROTEIN"/>
    <property type="match status" value="1"/>
</dbReference>
<dbReference type="AlphaFoldDB" id="A0A926KP42"/>
<dbReference type="InterPro" id="IPR005646">
    <property type="entry name" value="FapA"/>
</dbReference>
<dbReference type="RefSeq" id="WP_188174141.1">
    <property type="nucleotide sequence ID" value="NZ_JACVVD010000003.1"/>
</dbReference>
<feature type="domain" description="Flagellar Assembly Protein A N-terminal region" evidence="2">
    <location>
        <begin position="12"/>
        <end position="185"/>
    </location>
</feature>
<dbReference type="InterPro" id="IPR046865">
    <property type="entry name" value="FapA_b_solenoid"/>
</dbReference>
<accession>A0A926KP42</accession>
<dbReference type="Proteomes" id="UP000650466">
    <property type="component" value="Unassembled WGS sequence"/>
</dbReference>
<protein>
    <submittedName>
        <fullName evidence="3">DUF342 domain-containing protein</fullName>
    </submittedName>
</protein>
<organism evidence="3 4">
    <name type="scientific">Paenibacillus sedimenti</name>
    <dbReference type="NCBI Taxonomy" id="2770274"/>
    <lineage>
        <taxon>Bacteria</taxon>
        <taxon>Bacillati</taxon>
        <taxon>Bacillota</taxon>
        <taxon>Bacilli</taxon>
        <taxon>Bacillales</taxon>
        <taxon>Paenibacillaceae</taxon>
        <taxon>Paenibacillus</taxon>
    </lineage>
</organism>
<sequence>MQERSMPADYYITISISDDKLSAFLLVNNADDSFKVTVGQLEDLINANHIVHGLNRSLLEQISSNPKSFFHQKVTIASGTQPQEGQNGYIKYIYDFDNEEKKPLELEDGRVNYKEVISIHNVKKGQLIGQRFPATEGTPGKAVTGESIFTKAGKEARFKLGKNVITDADQMGLYAVIDGMVVKTDRDKINVFPIYEVNGNLDYNIGNIDFIGTVVIRGNVLPGFKIRAAGDIRVTGGVEAAELEADGSIEINAGIVGQNKAHVKAGRNVKSSFIQDAIVEAGEELNVSQSIMHSTIRAGKAVNCNGSKGLIVGGTIQAGERVTARTIGNSMSTATVIEVGVLPELRNEMIQLRNQLKTHMENLDKTDKALALLDQLAASGQLGPDKVAMRIKLNHTKKQALEEQSTIKDRILEIEKSLEDSEKSKVEVISTIYGGAKIVIGRYTKFIKDPTNRMTFRLSEGDISMSAYV</sequence>
<name>A0A926KP42_9BACL</name>
<keyword evidence="1" id="KW-0175">Coiled coil</keyword>
<gene>
    <name evidence="3" type="ORF">ICC18_09415</name>
</gene>
<comment type="caution">
    <text evidence="3">The sequence shown here is derived from an EMBL/GenBank/DDBJ whole genome shotgun (WGS) entry which is preliminary data.</text>
</comment>
<evidence type="ECO:0000259" key="2">
    <source>
        <dbReference type="Pfam" id="PF20250"/>
    </source>
</evidence>